<gene>
    <name evidence="7" type="ORF">HYPBUDRAFT_152358</name>
</gene>
<dbReference type="EMBL" id="KV454539">
    <property type="protein sequence ID" value="ODV69229.1"/>
    <property type="molecule type" value="Genomic_DNA"/>
</dbReference>
<dbReference type="RefSeq" id="XP_020078296.1">
    <property type="nucleotide sequence ID" value="XM_020220974.1"/>
</dbReference>
<evidence type="ECO:0000256" key="5">
    <source>
        <dbReference type="ARBA" id="ARBA00023136"/>
    </source>
</evidence>
<feature type="transmembrane region" description="Helical" evidence="6">
    <location>
        <begin position="185"/>
        <end position="205"/>
    </location>
</feature>
<keyword evidence="8" id="KW-1185">Reference proteome</keyword>
<dbReference type="SUPFAM" id="SSF103473">
    <property type="entry name" value="MFS general substrate transporter"/>
    <property type="match status" value="1"/>
</dbReference>
<dbReference type="GO" id="GO:0015233">
    <property type="term" value="F:pantothenate transmembrane transporter activity"/>
    <property type="evidence" value="ECO:0007669"/>
    <property type="project" value="EnsemblFungi"/>
</dbReference>
<dbReference type="GeneID" id="30995524"/>
<keyword evidence="4 6" id="KW-1133">Transmembrane helix</keyword>
<dbReference type="PANTHER" id="PTHR43791">
    <property type="entry name" value="PERMEASE-RELATED"/>
    <property type="match status" value="1"/>
</dbReference>
<feature type="transmembrane region" description="Helical" evidence="6">
    <location>
        <begin position="12"/>
        <end position="33"/>
    </location>
</feature>
<dbReference type="PANTHER" id="PTHR43791:SF4">
    <property type="entry name" value="PANTOTHENATE TRANSPORTER FEN2"/>
    <property type="match status" value="1"/>
</dbReference>
<feature type="transmembrane region" description="Helical" evidence="6">
    <location>
        <begin position="239"/>
        <end position="262"/>
    </location>
</feature>
<organism evidence="7 8">
    <name type="scientific">Hyphopichia burtonii NRRL Y-1933</name>
    <dbReference type="NCBI Taxonomy" id="984485"/>
    <lineage>
        <taxon>Eukaryota</taxon>
        <taxon>Fungi</taxon>
        <taxon>Dikarya</taxon>
        <taxon>Ascomycota</taxon>
        <taxon>Saccharomycotina</taxon>
        <taxon>Pichiomycetes</taxon>
        <taxon>Debaryomycetaceae</taxon>
        <taxon>Hyphopichia</taxon>
    </lineage>
</organism>
<dbReference type="STRING" id="984485.A0A1E4RPM7"/>
<keyword evidence="5 6" id="KW-0472">Membrane</keyword>
<protein>
    <submittedName>
        <fullName evidence="7">MFS general substrate transporter</fullName>
    </submittedName>
</protein>
<evidence type="ECO:0000256" key="1">
    <source>
        <dbReference type="ARBA" id="ARBA00004141"/>
    </source>
</evidence>
<dbReference type="InterPro" id="IPR011701">
    <property type="entry name" value="MFS"/>
</dbReference>
<keyword evidence="3 6" id="KW-0812">Transmembrane</keyword>
<feature type="transmembrane region" description="Helical" evidence="6">
    <location>
        <begin position="274"/>
        <end position="297"/>
    </location>
</feature>
<proteinExistence type="predicted"/>
<reference evidence="8" key="1">
    <citation type="submission" date="2016-05" db="EMBL/GenBank/DDBJ databases">
        <title>Comparative genomics of biotechnologically important yeasts.</title>
        <authorList>
            <consortium name="DOE Joint Genome Institute"/>
            <person name="Riley R."/>
            <person name="Haridas S."/>
            <person name="Wolfe K.H."/>
            <person name="Lopes M.R."/>
            <person name="Hittinger C.T."/>
            <person name="Goker M."/>
            <person name="Salamov A."/>
            <person name="Wisecaver J."/>
            <person name="Long T.M."/>
            <person name="Aerts A.L."/>
            <person name="Barry K."/>
            <person name="Choi C."/>
            <person name="Clum A."/>
            <person name="Coughlan A.Y."/>
            <person name="Deshpande S."/>
            <person name="Douglass A.P."/>
            <person name="Hanson S.J."/>
            <person name="Klenk H.-P."/>
            <person name="Labutti K."/>
            <person name="Lapidus A."/>
            <person name="Lindquist E."/>
            <person name="Lipzen A."/>
            <person name="Meier-Kolthoff J.P."/>
            <person name="Ohm R.A."/>
            <person name="Otillar R.P."/>
            <person name="Pangilinan J."/>
            <person name="Peng Y."/>
            <person name="Rokas A."/>
            <person name="Rosa C.A."/>
            <person name="Scheuner C."/>
            <person name="Sibirny A.A."/>
            <person name="Slot J.C."/>
            <person name="Stielow J.B."/>
            <person name="Sun H."/>
            <person name="Kurtzman C.P."/>
            <person name="Blackwell M."/>
            <person name="Grigoriev I.V."/>
            <person name="Jeffries T.W."/>
        </authorList>
    </citation>
    <scope>NUCLEOTIDE SEQUENCE [LARGE SCALE GENOMIC DNA]</scope>
    <source>
        <strain evidence="8">NRRL Y-1933</strain>
    </source>
</reference>
<dbReference type="OrthoDB" id="3639251at2759"/>
<keyword evidence="2" id="KW-0813">Transport</keyword>
<evidence type="ECO:0000256" key="2">
    <source>
        <dbReference type="ARBA" id="ARBA00022448"/>
    </source>
</evidence>
<evidence type="ECO:0000313" key="8">
    <source>
        <dbReference type="Proteomes" id="UP000095085"/>
    </source>
</evidence>
<feature type="transmembrane region" description="Helical" evidence="6">
    <location>
        <begin position="79"/>
        <end position="102"/>
    </location>
</feature>
<dbReference type="GO" id="GO:0098717">
    <property type="term" value="P:pantothenate import across plasma membrane"/>
    <property type="evidence" value="ECO:0007669"/>
    <property type="project" value="TreeGrafter"/>
</dbReference>
<evidence type="ECO:0000313" key="7">
    <source>
        <dbReference type="EMBL" id="ODV69229.1"/>
    </source>
</evidence>
<feature type="transmembrane region" description="Helical" evidence="6">
    <location>
        <begin position="212"/>
        <end position="233"/>
    </location>
</feature>
<dbReference type="InterPro" id="IPR036259">
    <property type="entry name" value="MFS_trans_sf"/>
</dbReference>
<evidence type="ECO:0000256" key="3">
    <source>
        <dbReference type="ARBA" id="ARBA00022692"/>
    </source>
</evidence>
<comment type="subcellular location">
    <subcellularLocation>
        <location evidence="1">Membrane</location>
        <topology evidence="1">Multi-pass membrane protein</topology>
    </subcellularLocation>
</comment>
<dbReference type="Proteomes" id="UP000095085">
    <property type="component" value="Unassembled WGS sequence"/>
</dbReference>
<feature type="transmembrane region" description="Helical" evidence="6">
    <location>
        <begin position="45"/>
        <end position="67"/>
    </location>
</feature>
<dbReference type="AlphaFoldDB" id="A0A1E4RPM7"/>
<evidence type="ECO:0000256" key="6">
    <source>
        <dbReference type="SAM" id="Phobius"/>
    </source>
</evidence>
<dbReference type="Pfam" id="PF07690">
    <property type="entry name" value="MFS_1"/>
    <property type="match status" value="1"/>
</dbReference>
<sequence length="377" mass="43577">MYKVTNYKQICIIRFFLAGFESCVFSGIHLILLRWYKKEELALRTSFFVISGQLGNLFSSTLQSAIYTNMDNYRGLAGWRWLFIIDFLITLFVVAYLLIFFIDYPEICHPYLFTKEELELAKSRLPQSPETKFDWTVFKRVVGRWHWWLFSFLWVLGGENESFATNSLFSLWLQYYNYTIPQRNHYPMGIYGIGAFVNVFFAFYIDYTGAKYHWRTGIVIAIVMVIASILMLAKPYTASYVFAAQYLGGVAYGGQTVFFAWANNVCFDDLEERAVVLASMNMFSNAVNAWWLILFYAADTVPEFKKGNYAMLATAIASGFVCGLIRYLQVRDEKRAPLVDAATNEVMKDLDLEESIESGENLKHEPNIVSVRTHYSS</sequence>
<dbReference type="Gene3D" id="1.20.1250.20">
    <property type="entry name" value="MFS general substrate transporter like domains"/>
    <property type="match status" value="2"/>
</dbReference>
<evidence type="ECO:0000256" key="4">
    <source>
        <dbReference type="ARBA" id="ARBA00022989"/>
    </source>
</evidence>
<dbReference type="GO" id="GO:0006897">
    <property type="term" value="P:endocytosis"/>
    <property type="evidence" value="ECO:0007669"/>
    <property type="project" value="EnsemblFungi"/>
</dbReference>
<name>A0A1E4RPM7_9ASCO</name>
<accession>A0A1E4RPM7</accession>
<feature type="transmembrane region" description="Helical" evidence="6">
    <location>
        <begin position="309"/>
        <end position="328"/>
    </location>
</feature>
<dbReference type="GO" id="GO:0005886">
    <property type="term" value="C:plasma membrane"/>
    <property type="evidence" value="ECO:0007669"/>
    <property type="project" value="EnsemblFungi"/>
</dbReference>